<dbReference type="AlphaFoldDB" id="G9N3P7"/>
<dbReference type="InParanoid" id="G9N3P7"/>
<gene>
    <name evidence="1" type="ORF">TRIVIDRAFT_76327</name>
</gene>
<dbReference type="HOGENOM" id="CLU_2948077_0_0_1"/>
<dbReference type="EMBL" id="ABDF02000085">
    <property type="protein sequence ID" value="EHK18930.1"/>
    <property type="molecule type" value="Genomic_DNA"/>
</dbReference>
<dbReference type="GeneID" id="25797820"/>
<dbReference type="VEuPathDB" id="FungiDB:TRIVIDRAFT_76327"/>
<reference evidence="1 2" key="1">
    <citation type="journal article" date="2011" name="Genome Biol.">
        <title>Comparative genome sequence analysis underscores mycoparasitism as the ancestral life style of Trichoderma.</title>
        <authorList>
            <person name="Kubicek C.P."/>
            <person name="Herrera-Estrella A."/>
            <person name="Seidl-Seiboth V."/>
            <person name="Martinez D.A."/>
            <person name="Druzhinina I.S."/>
            <person name="Thon M."/>
            <person name="Zeilinger S."/>
            <person name="Casas-Flores S."/>
            <person name="Horwitz B.A."/>
            <person name="Mukherjee P.K."/>
            <person name="Mukherjee M."/>
            <person name="Kredics L."/>
            <person name="Alcaraz L.D."/>
            <person name="Aerts A."/>
            <person name="Antal Z."/>
            <person name="Atanasova L."/>
            <person name="Cervantes-Badillo M.G."/>
            <person name="Challacombe J."/>
            <person name="Chertkov O."/>
            <person name="McCluskey K."/>
            <person name="Coulpier F."/>
            <person name="Deshpande N."/>
            <person name="von Doehren H."/>
            <person name="Ebbole D.J."/>
            <person name="Esquivel-Naranjo E.U."/>
            <person name="Fekete E."/>
            <person name="Flipphi M."/>
            <person name="Glaser F."/>
            <person name="Gomez-Rodriguez E.Y."/>
            <person name="Gruber S."/>
            <person name="Han C."/>
            <person name="Henrissat B."/>
            <person name="Hermosa R."/>
            <person name="Hernandez-Onate M."/>
            <person name="Karaffa L."/>
            <person name="Kosti I."/>
            <person name="Le Crom S."/>
            <person name="Lindquist E."/>
            <person name="Lucas S."/>
            <person name="Luebeck M."/>
            <person name="Luebeck P.S."/>
            <person name="Margeot A."/>
            <person name="Metz B."/>
            <person name="Misra M."/>
            <person name="Nevalainen H."/>
            <person name="Omann M."/>
            <person name="Packer N."/>
            <person name="Perrone G."/>
            <person name="Uresti-Rivera E.E."/>
            <person name="Salamov A."/>
            <person name="Schmoll M."/>
            <person name="Seiboth B."/>
            <person name="Shapiro H."/>
            <person name="Sukno S."/>
            <person name="Tamayo-Ramos J.A."/>
            <person name="Tisch D."/>
            <person name="Wiest A."/>
            <person name="Wilkinson H.H."/>
            <person name="Zhang M."/>
            <person name="Coutinho P.M."/>
            <person name="Kenerley C.M."/>
            <person name="Monte E."/>
            <person name="Baker S.E."/>
            <person name="Grigoriev I.V."/>
        </authorList>
    </citation>
    <scope>NUCLEOTIDE SEQUENCE [LARGE SCALE GENOMIC DNA]</scope>
    <source>
        <strain evidence="2">Gv29-8 / FGSC 10586</strain>
    </source>
</reference>
<proteinExistence type="predicted"/>
<accession>G9N3P7</accession>
<name>G9N3P7_HYPVG</name>
<comment type="caution">
    <text evidence="1">The sequence shown here is derived from an EMBL/GenBank/DDBJ whole genome shotgun (WGS) entry which is preliminary data.</text>
</comment>
<sequence>KSWPFPFPPLFLQLSLPCPRRHIPLLFSETRLIHFVIYRPGIRFFFQVRYPQSRVHPAAD</sequence>
<protein>
    <submittedName>
        <fullName evidence="1">Uncharacterized protein</fullName>
    </submittedName>
</protein>
<keyword evidence="2" id="KW-1185">Reference proteome</keyword>
<feature type="non-terminal residue" evidence="1">
    <location>
        <position position="1"/>
    </location>
</feature>
<dbReference type="Proteomes" id="UP000007115">
    <property type="component" value="Unassembled WGS sequence"/>
</dbReference>
<dbReference type="RefSeq" id="XP_013953127.1">
    <property type="nucleotide sequence ID" value="XM_014097652.1"/>
</dbReference>
<evidence type="ECO:0000313" key="2">
    <source>
        <dbReference type="Proteomes" id="UP000007115"/>
    </source>
</evidence>
<evidence type="ECO:0000313" key="1">
    <source>
        <dbReference type="EMBL" id="EHK18930.1"/>
    </source>
</evidence>
<organism evidence="1 2">
    <name type="scientific">Hypocrea virens (strain Gv29-8 / FGSC 10586)</name>
    <name type="common">Gliocladium virens</name>
    <name type="synonym">Trichoderma virens</name>
    <dbReference type="NCBI Taxonomy" id="413071"/>
    <lineage>
        <taxon>Eukaryota</taxon>
        <taxon>Fungi</taxon>
        <taxon>Dikarya</taxon>
        <taxon>Ascomycota</taxon>
        <taxon>Pezizomycotina</taxon>
        <taxon>Sordariomycetes</taxon>
        <taxon>Hypocreomycetidae</taxon>
        <taxon>Hypocreales</taxon>
        <taxon>Hypocreaceae</taxon>
        <taxon>Trichoderma</taxon>
    </lineage>
</organism>